<evidence type="ECO:0000259" key="1">
    <source>
        <dbReference type="Pfam" id="PF10551"/>
    </source>
</evidence>
<protein>
    <recommendedName>
        <fullName evidence="1">MULE transposase domain-containing protein</fullName>
    </recommendedName>
</protein>
<dbReference type="InterPro" id="IPR018289">
    <property type="entry name" value="MULE_transposase_dom"/>
</dbReference>
<dbReference type="EMBL" id="SZYD01000018">
    <property type="protein sequence ID" value="KAD2804790.1"/>
    <property type="molecule type" value="Genomic_DNA"/>
</dbReference>
<dbReference type="PANTHER" id="PTHR31973">
    <property type="entry name" value="POLYPROTEIN, PUTATIVE-RELATED"/>
    <property type="match status" value="1"/>
</dbReference>
<comment type="caution">
    <text evidence="2">The sequence shown here is derived from an EMBL/GenBank/DDBJ whole genome shotgun (WGS) entry which is preliminary data.</text>
</comment>
<dbReference type="Proteomes" id="UP000326396">
    <property type="component" value="Linkage Group LG8"/>
</dbReference>
<sequence length="143" mass="16237">MENKKVQGDYKAQYESLRDYCEELIRSNTGTTVKLDVETECDPSNLTRKFKRIYICLGALKECFKIAKRELLGLDGCFMKGPYPGQILIAVGVDTNNGIYPVAYALVEAETNVSWTWFLECLGDDLDLPSNSNFTFISDRKRV</sequence>
<keyword evidence="3" id="KW-1185">Reference proteome</keyword>
<proteinExistence type="predicted"/>
<dbReference type="Pfam" id="PF10551">
    <property type="entry name" value="MULE"/>
    <property type="match status" value="1"/>
</dbReference>
<organism evidence="2 3">
    <name type="scientific">Mikania micrantha</name>
    <name type="common">bitter vine</name>
    <dbReference type="NCBI Taxonomy" id="192012"/>
    <lineage>
        <taxon>Eukaryota</taxon>
        <taxon>Viridiplantae</taxon>
        <taxon>Streptophyta</taxon>
        <taxon>Embryophyta</taxon>
        <taxon>Tracheophyta</taxon>
        <taxon>Spermatophyta</taxon>
        <taxon>Magnoliopsida</taxon>
        <taxon>eudicotyledons</taxon>
        <taxon>Gunneridae</taxon>
        <taxon>Pentapetalae</taxon>
        <taxon>asterids</taxon>
        <taxon>campanulids</taxon>
        <taxon>Asterales</taxon>
        <taxon>Asteraceae</taxon>
        <taxon>Asteroideae</taxon>
        <taxon>Heliantheae alliance</taxon>
        <taxon>Eupatorieae</taxon>
        <taxon>Mikania</taxon>
    </lineage>
</organism>
<accession>A0A5N6LTI3</accession>
<dbReference type="AlphaFoldDB" id="A0A5N6LTI3"/>
<name>A0A5N6LTI3_9ASTR</name>
<dbReference type="PANTHER" id="PTHR31973:SF190">
    <property type="entry name" value="MULE TRANSPOSASE DOMAIN-CONTAINING PROTEIN"/>
    <property type="match status" value="1"/>
</dbReference>
<gene>
    <name evidence="2" type="ORF">E3N88_38167</name>
</gene>
<evidence type="ECO:0000313" key="3">
    <source>
        <dbReference type="Proteomes" id="UP000326396"/>
    </source>
</evidence>
<feature type="domain" description="MULE transposase" evidence="1">
    <location>
        <begin position="72"/>
        <end position="141"/>
    </location>
</feature>
<dbReference type="OrthoDB" id="1918246at2759"/>
<reference evidence="2 3" key="1">
    <citation type="submission" date="2019-05" db="EMBL/GenBank/DDBJ databases">
        <title>Mikania micrantha, genome provides insights into the molecular mechanism of rapid growth.</title>
        <authorList>
            <person name="Liu B."/>
        </authorList>
    </citation>
    <scope>NUCLEOTIDE SEQUENCE [LARGE SCALE GENOMIC DNA]</scope>
    <source>
        <strain evidence="2">NLD-2019</strain>
        <tissue evidence="2">Leaf</tissue>
    </source>
</reference>
<evidence type="ECO:0000313" key="2">
    <source>
        <dbReference type="EMBL" id="KAD2804790.1"/>
    </source>
</evidence>